<sequence length="158" mass="17117">MKCSHDHLGHAELVSSQAFCNLHLFQPVPVHVTNLVHGLIRSLVPPASSAPTRQLRLGLIHFLVYSLVPTVSSPQPVSSALHCVSSPHVSSTLITLCIIGSLKIPRWPCAPHRVYICTLPHSRVLILVPGVITLPRPPVSLHPGVSPCHLPQIPLNRS</sequence>
<gene>
    <name evidence="1" type="ORF">DPEC_G00134410</name>
</gene>
<evidence type="ECO:0000313" key="2">
    <source>
        <dbReference type="Proteomes" id="UP001157502"/>
    </source>
</evidence>
<comment type="caution">
    <text evidence="1">The sequence shown here is derived from an EMBL/GenBank/DDBJ whole genome shotgun (WGS) entry which is preliminary data.</text>
</comment>
<dbReference type="Proteomes" id="UP001157502">
    <property type="component" value="Chromosome 10"/>
</dbReference>
<reference evidence="1" key="1">
    <citation type="submission" date="2021-05" db="EMBL/GenBank/DDBJ databases">
        <authorList>
            <person name="Pan Q."/>
            <person name="Jouanno E."/>
            <person name="Zahm M."/>
            <person name="Klopp C."/>
            <person name="Cabau C."/>
            <person name="Louis A."/>
            <person name="Berthelot C."/>
            <person name="Parey E."/>
            <person name="Roest Crollius H."/>
            <person name="Montfort J."/>
            <person name="Robinson-Rechavi M."/>
            <person name="Bouchez O."/>
            <person name="Lampietro C."/>
            <person name="Lopez Roques C."/>
            <person name="Donnadieu C."/>
            <person name="Postlethwait J."/>
            <person name="Bobe J."/>
            <person name="Dillon D."/>
            <person name="Chandos A."/>
            <person name="von Hippel F."/>
            <person name="Guiguen Y."/>
        </authorList>
    </citation>
    <scope>NUCLEOTIDE SEQUENCE</scope>
    <source>
        <strain evidence="1">YG-Jan2019</strain>
    </source>
</reference>
<evidence type="ECO:0000313" key="1">
    <source>
        <dbReference type="EMBL" id="KAJ8006359.1"/>
    </source>
</evidence>
<organism evidence="1 2">
    <name type="scientific">Dallia pectoralis</name>
    <name type="common">Alaska blackfish</name>
    <dbReference type="NCBI Taxonomy" id="75939"/>
    <lineage>
        <taxon>Eukaryota</taxon>
        <taxon>Metazoa</taxon>
        <taxon>Chordata</taxon>
        <taxon>Craniata</taxon>
        <taxon>Vertebrata</taxon>
        <taxon>Euteleostomi</taxon>
        <taxon>Actinopterygii</taxon>
        <taxon>Neopterygii</taxon>
        <taxon>Teleostei</taxon>
        <taxon>Protacanthopterygii</taxon>
        <taxon>Esociformes</taxon>
        <taxon>Umbridae</taxon>
        <taxon>Dallia</taxon>
    </lineage>
</organism>
<dbReference type="EMBL" id="CM055737">
    <property type="protein sequence ID" value="KAJ8006359.1"/>
    <property type="molecule type" value="Genomic_DNA"/>
</dbReference>
<protein>
    <submittedName>
        <fullName evidence="1">Uncharacterized protein</fullName>
    </submittedName>
</protein>
<proteinExistence type="predicted"/>
<keyword evidence="2" id="KW-1185">Reference proteome</keyword>
<name>A0ACC2GRJ4_DALPE</name>
<accession>A0ACC2GRJ4</accession>